<dbReference type="InterPro" id="IPR000182">
    <property type="entry name" value="GNAT_dom"/>
</dbReference>
<dbReference type="PROSITE" id="PS51186">
    <property type="entry name" value="GNAT"/>
    <property type="match status" value="1"/>
</dbReference>
<evidence type="ECO:0000256" key="1">
    <source>
        <dbReference type="ARBA" id="ARBA00022679"/>
    </source>
</evidence>
<feature type="domain" description="N-acetyltransferase" evidence="3">
    <location>
        <begin position="5"/>
        <end position="173"/>
    </location>
</feature>
<dbReference type="OrthoDB" id="5459937at2"/>
<organism evidence="4 5">
    <name type="scientific">Litorilituus sediminis</name>
    <dbReference type="NCBI Taxonomy" id="718192"/>
    <lineage>
        <taxon>Bacteria</taxon>
        <taxon>Pseudomonadati</taxon>
        <taxon>Pseudomonadota</taxon>
        <taxon>Gammaproteobacteria</taxon>
        <taxon>Alteromonadales</taxon>
        <taxon>Colwelliaceae</taxon>
        <taxon>Litorilituus</taxon>
    </lineage>
</organism>
<dbReference type="PANTHER" id="PTHR43072:SF23">
    <property type="entry name" value="UPF0039 PROTEIN C11D3.02C"/>
    <property type="match status" value="1"/>
</dbReference>
<keyword evidence="1 4" id="KW-0808">Transferase</keyword>
<sequence length="182" mass="20374">MTLNYEIKSVSASHASDIANIYNYYVSNSIATFEEELVSTAQIQQRINSVIKGKLPWLVIMQADPVTGKEYVLGYAYASQWKERAAYRFSVEVSIYLAANQEAKGLGTKLYSTLFTALKSADIHAIIAGISLPNQASIALHEKFGFEKSAHFSQVGFKFNQWIDVGYWQVRRDKLTLDAATC</sequence>
<name>A0A4V0ZFS6_9GAMM</name>
<evidence type="ECO:0000256" key="2">
    <source>
        <dbReference type="ARBA" id="ARBA00023315"/>
    </source>
</evidence>
<dbReference type="Pfam" id="PF13420">
    <property type="entry name" value="Acetyltransf_4"/>
    <property type="match status" value="1"/>
</dbReference>
<dbReference type="AlphaFoldDB" id="A0A4V0ZFS6"/>
<evidence type="ECO:0000313" key="5">
    <source>
        <dbReference type="Proteomes" id="UP000290244"/>
    </source>
</evidence>
<dbReference type="Proteomes" id="UP000290244">
    <property type="component" value="Chromosome"/>
</dbReference>
<dbReference type="Gene3D" id="3.40.630.30">
    <property type="match status" value="1"/>
</dbReference>
<dbReference type="InterPro" id="IPR016181">
    <property type="entry name" value="Acyl_CoA_acyltransferase"/>
</dbReference>
<reference evidence="4 5" key="1">
    <citation type="submission" date="2018-12" db="EMBL/GenBank/DDBJ databases">
        <title>Complete genome of Litorilituus sediminis.</title>
        <authorList>
            <person name="Liu A."/>
            <person name="Rong J."/>
        </authorList>
    </citation>
    <scope>NUCLEOTIDE SEQUENCE [LARGE SCALE GENOMIC DNA]</scope>
    <source>
        <strain evidence="4 5">JCM 17549</strain>
    </source>
</reference>
<keyword evidence="5" id="KW-1185">Reference proteome</keyword>
<evidence type="ECO:0000313" key="4">
    <source>
        <dbReference type="EMBL" id="QBG34830.1"/>
    </source>
</evidence>
<dbReference type="EMBL" id="CP034759">
    <property type="protein sequence ID" value="QBG34830.1"/>
    <property type="molecule type" value="Genomic_DNA"/>
</dbReference>
<dbReference type="SUPFAM" id="SSF55729">
    <property type="entry name" value="Acyl-CoA N-acyltransferases (Nat)"/>
    <property type="match status" value="1"/>
</dbReference>
<gene>
    <name evidence="4" type="ORF">EMK97_03270</name>
</gene>
<protein>
    <submittedName>
        <fullName evidence="4">N-acetyltransferase family protein</fullName>
    </submittedName>
</protein>
<keyword evidence="2" id="KW-0012">Acyltransferase</keyword>
<evidence type="ECO:0000259" key="3">
    <source>
        <dbReference type="PROSITE" id="PS51186"/>
    </source>
</evidence>
<dbReference type="KEGG" id="lsd:EMK97_03270"/>
<dbReference type="PANTHER" id="PTHR43072">
    <property type="entry name" value="N-ACETYLTRANSFERASE"/>
    <property type="match status" value="1"/>
</dbReference>
<proteinExistence type="predicted"/>
<dbReference type="GO" id="GO:0016747">
    <property type="term" value="F:acyltransferase activity, transferring groups other than amino-acyl groups"/>
    <property type="evidence" value="ECO:0007669"/>
    <property type="project" value="InterPro"/>
</dbReference>
<accession>A0A4V0ZFS6</accession>